<keyword evidence="2" id="KW-1185">Reference proteome</keyword>
<evidence type="ECO:0000313" key="2">
    <source>
        <dbReference type="Proteomes" id="UP001145114"/>
    </source>
</evidence>
<evidence type="ECO:0000313" key="1">
    <source>
        <dbReference type="EMBL" id="KAJ1677349.1"/>
    </source>
</evidence>
<reference evidence="1" key="1">
    <citation type="submission" date="2022-06" db="EMBL/GenBank/DDBJ databases">
        <title>Phylogenomic reconstructions and comparative analyses of Kickxellomycotina fungi.</title>
        <authorList>
            <person name="Reynolds N.K."/>
            <person name="Stajich J.E."/>
            <person name="Barry K."/>
            <person name="Grigoriev I.V."/>
            <person name="Crous P."/>
            <person name="Smith M.E."/>
        </authorList>
    </citation>
    <scope>NUCLEOTIDE SEQUENCE</scope>
    <source>
        <strain evidence="1">RSA 2271</strain>
    </source>
</reference>
<protein>
    <submittedName>
        <fullName evidence="1">Uncharacterized protein</fullName>
    </submittedName>
</protein>
<proteinExistence type="predicted"/>
<gene>
    <name evidence="1" type="ORF">EV182_006357</name>
</gene>
<dbReference type="EMBL" id="JAMZIH010002586">
    <property type="protein sequence ID" value="KAJ1677349.1"/>
    <property type="molecule type" value="Genomic_DNA"/>
</dbReference>
<organism evidence="1 2">
    <name type="scientific">Spiromyces aspiralis</name>
    <dbReference type="NCBI Taxonomy" id="68401"/>
    <lineage>
        <taxon>Eukaryota</taxon>
        <taxon>Fungi</taxon>
        <taxon>Fungi incertae sedis</taxon>
        <taxon>Zoopagomycota</taxon>
        <taxon>Kickxellomycotina</taxon>
        <taxon>Kickxellomycetes</taxon>
        <taxon>Kickxellales</taxon>
        <taxon>Kickxellaceae</taxon>
        <taxon>Spiromyces</taxon>
    </lineage>
</organism>
<sequence>MRFTFNDSQLLAKISTHHSHDGNRSQGLLLPSFDVHIFDEAGTNIAQFNKVAVLGLPSASNTLTLSLAVPTSFSKGSHSLEMKLRSDVVFEDSKSRIHVFDPLQHSWIQLDDTSAHVSGSAGLSDSANAGALSVKAPMSCKVTQILISEGQTVNKDEVLVVVEAMKMEHVIRAPAAGLVVSKLHCAVGDLANDGQLLVSLKPSTQEEEEQQQQP</sequence>
<accession>A0ACC1HTW7</accession>
<dbReference type="Proteomes" id="UP001145114">
    <property type="component" value="Unassembled WGS sequence"/>
</dbReference>
<name>A0ACC1HTW7_9FUNG</name>
<comment type="caution">
    <text evidence="1">The sequence shown here is derived from an EMBL/GenBank/DDBJ whole genome shotgun (WGS) entry which is preliminary data.</text>
</comment>